<dbReference type="NCBIfam" id="NF041492">
    <property type="entry name" value="MobF"/>
    <property type="match status" value="1"/>
</dbReference>
<dbReference type="SUPFAM" id="SSF55464">
    <property type="entry name" value="Origin of replication-binding domain, RBD-like"/>
    <property type="match status" value="1"/>
</dbReference>
<dbReference type="SUPFAM" id="SSF52540">
    <property type="entry name" value="P-loop containing nucleoside triphosphate hydrolases"/>
    <property type="match status" value="2"/>
</dbReference>
<dbReference type="Pfam" id="PF08751">
    <property type="entry name" value="TrwC"/>
    <property type="match status" value="1"/>
</dbReference>
<evidence type="ECO:0000313" key="3">
    <source>
        <dbReference type="EMBL" id="PRZ34820.1"/>
    </source>
</evidence>
<organism evidence="3 4">
    <name type="scientific">Antricoccus suffuscus</name>
    <dbReference type="NCBI Taxonomy" id="1629062"/>
    <lineage>
        <taxon>Bacteria</taxon>
        <taxon>Bacillati</taxon>
        <taxon>Actinomycetota</taxon>
        <taxon>Actinomycetes</taxon>
        <taxon>Geodermatophilales</taxon>
        <taxon>Antricoccaceae</taxon>
        <taxon>Antricoccus</taxon>
    </lineage>
</organism>
<feature type="domain" description="TrwC relaxase" evidence="2">
    <location>
        <begin position="33"/>
        <end position="431"/>
    </location>
</feature>
<accession>A0A2T0ZEN7</accession>
<proteinExistence type="predicted"/>
<dbReference type="InterPro" id="IPR027417">
    <property type="entry name" value="P-loop_NTPase"/>
</dbReference>
<reference evidence="3 4" key="1">
    <citation type="submission" date="2018-03" db="EMBL/GenBank/DDBJ databases">
        <title>Genomic Encyclopedia of Archaeal and Bacterial Type Strains, Phase II (KMG-II): from individual species to whole genera.</title>
        <authorList>
            <person name="Goeker M."/>
        </authorList>
    </citation>
    <scope>NUCLEOTIDE SEQUENCE [LARGE SCALE GENOMIC DNA]</scope>
    <source>
        <strain evidence="3 4">DSM 100065</strain>
    </source>
</reference>
<protein>
    <submittedName>
        <fullName evidence="3">Conjugative relaxase-like TrwC/TraI family protein</fullName>
    </submittedName>
</protein>
<comment type="caution">
    <text evidence="3">The sequence shown here is derived from an EMBL/GenBank/DDBJ whole genome shotgun (WGS) entry which is preliminary data.</text>
</comment>
<evidence type="ECO:0000256" key="1">
    <source>
        <dbReference type="SAM" id="MobiDB-lite"/>
    </source>
</evidence>
<dbReference type="AlphaFoldDB" id="A0A2T0ZEN7"/>
<keyword evidence="4" id="KW-1185">Reference proteome</keyword>
<dbReference type="Pfam" id="PF13604">
    <property type="entry name" value="AAA_30"/>
    <property type="match status" value="1"/>
</dbReference>
<name>A0A2T0ZEN7_9ACTN</name>
<evidence type="ECO:0000259" key="2">
    <source>
        <dbReference type="Pfam" id="PF08751"/>
    </source>
</evidence>
<dbReference type="OrthoDB" id="4524286at2"/>
<dbReference type="InterPro" id="IPR014862">
    <property type="entry name" value="TrwC"/>
</dbReference>
<dbReference type="EMBL" id="PVUE01000023">
    <property type="protein sequence ID" value="PRZ34820.1"/>
    <property type="molecule type" value="Genomic_DNA"/>
</dbReference>
<feature type="region of interest" description="Disordered" evidence="1">
    <location>
        <begin position="1120"/>
        <end position="1155"/>
    </location>
</feature>
<feature type="compositionally biased region" description="Basic and acidic residues" evidence="1">
    <location>
        <begin position="1137"/>
        <end position="1155"/>
    </location>
</feature>
<dbReference type="RefSeq" id="WP_106350836.1">
    <property type="nucleotide sequence ID" value="NZ_PVUE01000023.1"/>
</dbReference>
<dbReference type="Gene3D" id="3.40.50.300">
    <property type="entry name" value="P-loop containing nucleotide triphosphate hydrolases"/>
    <property type="match status" value="2"/>
</dbReference>
<evidence type="ECO:0000313" key="4">
    <source>
        <dbReference type="Proteomes" id="UP000237752"/>
    </source>
</evidence>
<dbReference type="Proteomes" id="UP000237752">
    <property type="component" value="Unassembled WGS sequence"/>
</dbReference>
<dbReference type="Gene3D" id="2.30.30.940">
    <property type="match status" value="1"/>
</dbReference>
<sequence>MSAITTIGSDPAQVEYRLTGGHGCGGPSAAEGQFSYHADGGERPLRWIGSGLAAHGLVDGATFTDEDLDKARALMRGASPATGEQLVEPKVGIYADAKVSVAPLLAAGAAAVSAGAQIEQEQDRKLWARLTTAPSMQRRSATIRADEAGRVAAAFGLDADAVWGDGVFANAYANLTETVQREADGQVRDVVQPRRQVIGNAGYDATFTLPKSTSVLMAFADGEQAARVEDTLYEQVSRSMRWYEQTTAYAMRGKHGGVDKAGEPRRATVVKGDGFAGWVMVHRAARPTDGRMIGDPHWHAHVSIANMTKADGKYGTVAAGGRDLIRHLPAADALYQALVRREMATRFGVQYARSERTRQWEIVGIPDATIRLFSKRSDEVGVMLRSMGMDEQTVSAAAHRFAAQRSAAAKTDQAYATDATLQEAWQSEAQAAGHDTLQITHDAFSGEVSAEQQLRGSELLAYVIEQVTREDYGVTSHQRRFSRAELIAKVADALPGGVSSAQELEQMVTRVQQDPRLVAMPHPVEGHGSGEKVVRHGAHMANAETFTTGDVIAAERAVLAAAKDGSVVSRAVVERDTLQMAIGTVEALQDYALSTEQRDALEYITTSPRRVCAVQGAPGTGKTTLLRAMRVAMEAQGLTVRGAATAAVAAQNLRIESGIESSTVASLVFAATETGVNRLSGVDVLVIDEANLTEDRSRARIYQMAKEAGTRIVEVGDSHQLRGVGVGSMFAAVHAESGGPQLVDNRRQRREVERSAVAAWREGRHADAMASWAGQGRVVTHEEAIESRGAMLAQWNRQRAGAPSAYSELRGVLMIASTNVQIDALNRGAQAVRYAAGELGEGREYTTYGGTDPIMLHVGDQVAMRMNDWLERLSTGDPVLNGYRGVIDDLGEDGSVRVSWQQPADDGGMQTAHAVLAREYVEKDGLQLGYALTAHRAEGLTIKETWTAPDGEQRGGAVLVAAAGGDAATLHVATSRHRENVWIYSSRAEVEDLTRDHERGVPLTDEERIDRVIDAIADRAEASLERNNDVPVLQTTGEYAPSQYERAEMQPESGWQDLLDEIAPGLSGEAEWPKLQDTLTQLDAREIDVPGAVRAAADIKQLPEGRAAAVLRQRLIRQYPEAGVQRSQSAGGKTRRPKSERVSSRGPERSRGLQR</sequence>
<gene>
    <name evidence="3" type="ORF">CLV47_12352</name>
</gene>